<name>A0A9W9PSY3_9EURO</name>
<dbReference type="InterPro" id="IPR036678">
    <property type="entry name" value="MutS_con_dom_sf"/>
</dbReference>
<keyword evidence="5" id="KW-0469">Meiosis</keyword>
<dbReference type="InterPro" id="IPR007860">
    <property type="entry name" value="DNA_mmatch_repair_MutS_con_dom"/>
</dbReference>
<feature type="region of interest" description="Disordered" evidence="7">
    <location>
        <begin position="841"/>
        <end position="865"/>
    </location>
</feature>
<evidence type="ECO:0000256" key="2">
    <source>
        <dbReference type="ARBA" id="ARBA00022741"/>
    </source>
</evidence>
<evidence type="ECO:0000313" key="9">
    <source>
        <dbReference type="Proteomes" id="UP001147746"/>
    </source>
</evidence>
<evidence type="ECO:0000256" key="3">
    <source>
        <dbReference type="ARBA" id="ARBA00022840"/>
    </source>
</evidence>
<feature type="region of interest" description="Disordered" evidence="7">
    <location>
        <begin position="1"/>
        <end position="33"/>
    </location>
</feature>
<dbReference type="Gene3D" id="3.40.50.300">
    <property type="entry name" value="P-loop containing nucleotide triphosphate hydrolases"/>
    <property type="match status" value="1"/>
</dbReference>
<organism evidence="8 9">
    <name type="scientific">Penicillium atrosanguineum</name>
    <dbReference type="NCBI Taxonomy" id="1132637"/>
    <lineage>
        <taxon>Eukaryota</taxon>
        <taxon>Fungi</taxon>
        <taxon>Dikarya</taxon>
        <taxon>Ascomycota</taxon>
        <taxon>Pezizomycotina</taxon>
        <taxon>Eurotiomycetes</taxon>
        <taxon>Eurotiomycetidae</taxon>
        <taxon>Eurotiales</taxon>
        <taxon>Aspergillaceae</taxon>
        <taxon>Penicillium</taxon>
    </lineage>
</organism>
<keyword evidence="9" id="KW-1185">Reference proteome</keyword>
<keyword evidence="4" id="KW-0238">DNA-binding</keyword>
<dbReference type="GO" id="GO:0005524">
    <property type="term" value="F:ATP binding"/>
    <property type="evidence" value="ECO:0007669"/>
    <property type="project" value="UniProtKB-KW"/>
</dbReference>
<evidence type="ECO:0000256" key="6">
    <source>
        <dbReference type="SAM" id="Coils"/>
    </source>
</evidence>
<accession>A0A9W9PSY3</accession>
<dbReference type="Proteomes" id="UP001147746">
    <property type="component" value="Unassembled WGS sequence"/>
</dbReference>
<dbReference type="FunFam" id="3.40.50.300:FF:002054">
    <property type="entry name" value="DNA mismatch repair protein MSH4"/>
    <property type="match status" value="1"/>
</dbReference>
<proteinExistence type="inferred from homology"/>
<dbReference type="PROSITE" id="PS00486">
    <property type="entry name" value="DNA_MISMATCH_REPAIR_2"/>
    <property type="match status" value="1"/>
</dbReference>
<keyword evidence="3" id="KW-0067">ATP-binding</keyword>
<dbReference type="Pfam" id="PF05192">
    <property type="entry name" value="MutS_III"/>
    <property type="match status" value="1"/>
</dbReference>
<dbReference type="GO" id="GO:0005634">
    <property type="term" value="C:nucleus"/>
    <property type="evidence" value="ECO:0007669"/>
    <property type="project" value="TreeGrafter"/>
</dbReference>
<dbReference type="InterPro" id="IPR045076">
    <property type="entry name" value="MutS"/>
</dbReference>
<protein>
    <submittedName>
        <fullName evidence="8">Uncharacterized protein</fullName>
    </submittedName>
</protein>
<dbReference type="GO" id="GO:0006298">
    <property type="term" value="P:mismatch repair"/>
    <property type="evidence" value="ECO:0007669"/>
    <property type="project" value="InterPro"/>
</dbReference>
<keyword evidence="2" id="KW-0547">Nucleotide-binding</keyword>
<dbReference type="Pfam" id="PF05190">
    <property type="entry name" value="MutS_IV"/>
    <property type="match status" value="1"/>
</dbReference>
<dbReference type="SUPFAM" id="SSF53150">
    <property type="entry name" value="DNA repair protein MutS, domain II"/>
    <property type="match status" value="1"/>
</dbReference>
<dbReference type="Gene3D" id="1.10.1420.10">
    <property type="match status" value="2"/>
</dbReference>
<dbReference type="OrthoDB" id="276261at2759"/>
<dbReference type="Pfam" id="PF05188">
    <property type="entry name" value="MutS_II"/>
    <property type="match status" value="1"/>
</dbReference>
<dbReference type="SUPFAM" id="SSF48334">
    <property type="entry name" value="DNA repair protein MutS, domain III"/>
    <property type="match status" value="1"/>
</dbReference>
<dbReference type="GO" id="GO:0030983">
    <property type="term" value="F:mismatched DNA binding"/>
    <property type="evidence" value="ECO:0007669"/>
    <property type="project" value="InterPro"/>
</dbReference>
<dbReference type="PANTHER" id="PTHR11361">
    <property type="entry name" value="DNA MISMATCH REPAIR PROTEIN MUTS FAMILY MEMBER"/>
    <property type="match status" value="1"/>
</dbReference>
<dbReference type="InterPro" id="IPR000432">
    <property type="entry name" value="DNA_mismatch_repair_MutS_C"/>
</dbReference>
<evidence type="ECO:0000256" key="1">
    <source>
        <dbReference type="ARBA" id="ARBA00006271"/>
    </source>
</evidence>
<dbReference type="PANTHER" id="PTHR11361:SF21">
    <property type="entry name" value="MUTS PROTEIN HOMOLOG 4"/>
    <property type="match status" value="1"/>
</dbReference>
<dbReference type="AlphaFoldDB" id="A0A9W9PSY3"/>
<keyword evidence="6" id="KW-0175">Coiled coil</keyword>
<dbReference type="GO" id="GO:0140664">
    <property type="term" value="F:ATP-dependent DNA damage sensor activity"/>
    <property type="evidence" value="ECO:0007669"/>
    <property type="project" value="InterPro"/>
</dbReference>
<feature type="coiled-coil region" evidence="6">
    <location>
        <begin position="395"/>
        <end position="422"/>
    </location>
</feature>
<evidence type="ECO:0000313" key="8">
    <source>
        <dbReference type="EMBL" id="KAJ5308502.1"/>
    </source>
</evidence>
<sequence length="890" mass="98452">MSINSRETTESFVPLTSRISSRHPPTGRPTTTATSVAGQDIVCAISESRGVSSTVGLAFVNLATAEAVLCQICDSQTYVKTVTKIGVFEPSEILFMNTAKGSTLNYIVQENLPDPIFTFLDRKCWSDKAGHDYLDRLAFPDEVDSLKVTLGKNFFAACSFAAVLRYIELELQRVFASHSLRIRLEPSQGCMTIDLATIVSLELIQNLHNTKSKDSLYGQLNETLSPMGARLLRSNILQPSTERAKLTARYNAVEDLSSKEDMFVSVRQALKGFGDADKVLTSVKRSSFMEYIAELTWQIILVPMNRTVQYIEQSVNNVIMLKTFISGIKKIYQALGAAQSDLLLTIRKLCCPAGHRAIEMLIEETLNEHTTYQSKPLDLRNQRVYCVKAGVNSLLDVARQTYKEANADAAELVEELAESCEMALDLKYDSARQYYICIPISDAESLPDVFINVYRKKSRVECQTLDLVKLNQKINDAHTEVISMSDQTVQELIRDVCAQVSGLFRVSEAIAMLDMLAAFGQLATSYDYIRPELTATLAIKAGRHPIREQIHSNKFIPNDAYATPQTRFQIITGCNMSGKSTYIRTLALMTVMAQIGCFIPAQYASLPISHQLFARVATTDDLDANVSTFAAEMREMAFILRHVEPRAMVLVDEVGRGTSTTDGLAIAVALAEALLASNALVWFVTHFHDLARILSERNGVINLHLAANITADASKMTMLYQIAEGPVPDRRYGLALAKLVDLPPAVLEVANNVLETLSGFAQRRSSSSRVIAIAQKRKLLLSLREQLFIARDSTMDDDSLRRWLIKLQNDFALNMAALDQEADPTSDSFSEAVKDRIPIHNSPLLDSSRHSSSTKGEVNHFAEKAGTSSEPILVLDSASETADTDSVVMV</sequence>
<dbReference type="SMART" id="SM00534">
    <property type="entry name" value="MUTSac"/>
    <property type="match status" value="1"/>
</dbReference>
<dbReference type="InterPro" id="IPR027417">
    <property type="entry name" value="P-loop_NTPase"/>
</dbReference>
<dbReference type="SMART" id="SM00533">
    <property type="entry name" value="MUTSd"/>
    <property type="match status" value="1"/>
</dbReference>
<comment type="similarity">
    <text evidence="1">Belongs to the DNA mismatch repair MutS family.</text>
</comment>
<dbReference type="SUPFAM" id="SSF52540">
    <property type="entry name" value="P-loop containing nucleoside triphosphate hydrolases"/>
    <property type="match status" value="1"/>
</dbReference>
<reference evidence="8" key="1">
    <citation type="submission" date="2022-12" db="EMBL/GenBank/DDBJ databases">
        <authorList>
            <person name="Petersen C."/>
        </authorList>
    </citation>
    <scope>NUCLEOTIDE SEQUENCE</scope>
    <source>
        <strain evidence="8">IBT 21472</strain>
    </source>
</reference>
<comment type="caution">
    <text evidence="8">The sequence shown here is derived from an EMBL/GenBank/DDBJ whole genome shotgun (WGS) entry which is preliminary data.</text>
</comment>
<dbReference type="EMBL" id="JAPZBO010000008">
    <property type="protein sequence ID" value="KAJ5308502.1"/>
    <property type="molecule type" value="Genomic_DNA"/>
</dbReference>
<dbReference type="InterPro" id="IPR007696">
    <property type="entry name" value="DNA_mismatch_repair_MutS_core"/>
</dbReference>
<evidence type="ECO:0000256" key="4">
    <source>
        <dbReference type="ARBA" id="ARBA00023125"/>
    </source>
</evidence>
<dbReference type="GO" id="GO:0007131">
    <property type="term" value="P:reciprocal meiotic recombination"/>
    <property type="evidence" value="ECO:0007669"/>
    <property type="project" value="TreeGrafter"/>
</dbReference>
<evidence type="ECO:0000256" key="5">
    <source>
        <dbReference type="ARBA" id="ARBA00023254"/>
    </source>
</evidence>
<dbReference type="InterPro" id="IPR036187">
    <property type="entry name" value="DNA_mismatch_repair_MutS_sf"/>
</dbReference>
<gene>
    <name evidence="8" type="ORF">N7476_009158</name>
</gene>
<dbReference type="PIRSF" id="PIRSF005813">
    <property type="entry name" value="MSH2"/>
    <property type="match status" value="1"/>
</dbReference>
<feature type="compositionally biased region" description="Low complexity" evidence="7">
    <location>
        <begin position="842"/>
        <end position="853"/>
    </location>
</feature>
<dbReference type="Pfam" id="PF00488">
    <property type="entry name" value="MutS_V"/>
    <property type="match status" value="1"/>
</dbReference>
<evidence type="ECO:0000256" key="7">
    <source>
        <dbReference type="SAM" id="MobiDB-lite"/>
    </source>
</evidence>
<dbReference type="Gene3D" id="3.30.420.110">
    <property type="entry name" value="MutS, connector domain"/>
    <property type="match status" value="1"/>
</dbReference>
<dbReference type="InterPro" id="IPR007861">
    <property type="entry name" value="DNA_mismatch_repair_MutS_clamp"/>
</dbReference>
<reference evidence="8" key="2">
    <citation type="journal article" date="2023" name="IMA Fungus">
        <title>Comparative genomic study of the Penicillium genus elucidates a diverse pangenome and 15 lateral gene transfer events.</title>
        <authorList>
            <person name="Petersen C."/>
            <person name="Sorensen T."/>
            <person name="Nielsen M.R."/>
            <person name="Sondergaard T.E."/>
            <person name="Sorensen J.L."/>
            <person name="Fitzpatrick D.A."/>
            <person name="Frisvad J.C."/>
            <person name="Nielsen K.L."/>
        </authorList>
    </citation>
    <scope>NUCLEOTIDE SEQUENCE</scope>
    <source>
        <strain evidence="8">IBT 21472</strain>
    </source>
</reference>
<dbReference type="InterPro" id="IPR011184">
    <property type="entry name" value="DNA_mismatch_repair_Msh2"/>
</dbReference>